<name>A0AAF0DNV0_9EURO</name>
<sequence length="440" mass="49851">MRPSYWTRAPSASSYVVKSQKRYASFRPFKAPSLRNRQQQPTLVSDHGSVLTPPLELFTSAIDSGASDIKWMEAIDIARKCISAAQRRPDRSVVDLTKDVHEGEHLPPCGLIDLRALSDSKEEKDLGKIFAVAAILNRSPRHQIVTEWALQKLARAGEPLSVVVLGSRMSKSSLRNDRSWILQKVEHLAREGTFWPAMVLYGSMLEENGDLQSAASWYRKAMEKTQPLAHKSFLQSSFISMSRSIPPPWKAYADVKVKLGEIDVVEEPARVGAFQYDCPLGFAFLLSVFFQKECGWDKVEEYLTKCAMSHNPQACYQLGELYRLWHLGLKKVEDDGFYGKFLSKEMLRKLISTPSRYHSPADYYNMAKEWFELASNQGHSLASVQMAVLLREENRPGEGVFYLSLAAKEPKYADIVSQLQKVWDKSDASITSIMRKCVQL</sequence>
<dbReference type="Proteomes" id="UP001219355">
    <property type="component" value="Chromosome 5"/>
</dbReference>
<evidence type="ECO:0000313" key="1">
    <source>
        <dbReference type="EMBL" id="WEW61758.1"/>
    </source>
</evidence>
<protein>
    <submittedName>
        <fullName evidence="1">Uncharacterized protein</fullName>
    </submittedName>
</protein>
<keyword evidence="2" id="KW-1185">Reference proteome</keyword>
<dbReference type="InterPro" id="IPR011990">
    <property type="entry name" value="TPR-like_helical_dom_sf"/>
</dbReference>
<reference evidence="1" key="1">
    <citation type="submission" date="2023-03" db="EMBL/GenBank/DDBJ databases">
        <title>Emydomyces testavorans Genome Sequence.</title>
        <authorList>
            <person name="Hoyer L."/>
        </authorList>
    </citation>
    <scope>NUCLEOTIDE SEQUENCE</scope>
    <source>
        <strain evidence="1">16-2883</strain>
    </source>
</reference>
<gene>
    <name evidence="1" type="ORF">PRK78_007252</name>
</gene>
<dbReference type="AlphaFoldDB" id="A0AAF0DNV0"/>
<proteinExistence type="predicted"/>
<accession>A0AAF0DNV0</accession>
<organism evidence="1 2">
    <name type="scientific">Emydomyces testavorans</name>
    <dbReference type="NCBI Taxonomy" id="2070801"/>
    <lineage>
        <taxon>Eukaryota</taxon>
        <taxon>Fungi</taxon>
        <taxon>Dikarya</taxon>
        <taxon>Ascomycota</taxon>
        <taxon>Pezizomycotina</taxon>
        <taxon>Eurotiomycetes</taxon>
        <taxon>Eurotiomycetidae</taxon>
        <taxon>Onygenales</taxon>
        <taxon>Nannizziopsiaceae</taxon>
        <taxon>Emydomyces</taxon>
    </lineage>
</organism>
<dbReference type="EMBL" id="CP120631">
    <property type="protein sequence ID" value="WEW61758.1"/>
    <property type="molecule type" value="Genomic_DNA"/>
</dbReference>
<evidence type="ECO:0000313" key="2">
    <source>
        <dbReference type="Proteomes" id="UP001219355"/>
    </source>
</evidence>
<dbReference type="SUPFAM" id="SSF81901">
    <property type="entry name" value="HCP-like"/>
    <property type="match status" value="1"/>
</dbReference>
<dbReference type="Gene3D" id="1.25.40.10">
    <property type="entry name" value="Tetratricopeptide repeat domain"/>
    <property type="match status" value="1"/>
</dbReference>